<evidence type="ECO:0000256" key="3">
    <source>
        <dbReference type="ARBA" id="ARBA00022692"/>
    </source>
</evidence>
<dbReference type="GO" id="GO:0005739">
    <property type="term" value="C:mitochondrion"/>
    <property type="evidence" value="ECO:0007669"/>
    <property type="project" value="TreeGrafter"/>
</dbReference>
<dbReference type="EMBL" id="BACD03000044">
    <property type="protein sequence ID" value="GAO51309.1"/>
    <property type="molecule type" value="Genomic_DNA"/>
</dbReference>
<reference evidence="7 8" key="3">
    <citation type="journal article" date="2015" name="Genome Announc.">
        <title>Draft Genome Sequence of the Archiascomycetous Yeast Saitoella complicata.</title>
        <authorList>
            <person name="Yamauchi K."/>
            <person name="Kondo S."/>
            <person name="Hamamoto M."/>
            <person name="Takahashi Y."/>
            <person name="Ogura Y."/>
            <person name="Hayashi T."/>
            <person name="Nishida H."/>
        </authorList>
    </citation>
    <scope>NUCLEOTIDE SEQUENCE [LARGE SCALE GENOMIC DNA]</scope>
    <source>
        <strain evidence="7 8">NRRL Y-17804</strain>
    </source>
</reference>
<dbReference type="PANTHER" id="PTHR11266:SF17">
    <property type="entry name" value="PROTEIN MPV17"/>
    <property type="match status" value="1"/>
</dbReference>
<comment type="similarity">
    <text evidence="2 6">Belongs to the peroxisomal membrane protein PXMP2/4 family.</text>
</comment>
<evidence type="ECO:0000256" key="2">
    <source>
        <dbReference type="ARBA" id="ARBA00006824"/>
    </source>
</evidence>
<proteinExistence type="inferred from homology"/>
<dbReference type="OMA" id="WYQSKLA"/>
<gene>
    <name evidence="7" type="ORF">G7K_5414-t1</name>
</gene>
<name>A0A0E9NN93_SAICN</name>
<keyword evidence="8" id="KW-1185">Reference proteome</keyword>
<sequence>MCGLLRFYKHQLAMRPFLTNMTVSSGLFMVGDAVAQHAVEKVHAHDWSRTGRMGFFGGFIAAPIFVSWYKVLDRVVTTKNKYLNTICRVGLDQTIFAPFAIGNFFVSQSLLEGRSFPEIKEKLEASYYTALQNNWKVWPMVQVVNFSIVPTQHRLLVVNTVSVAWNSYLSYMNTQGDEAVEETMGYC</sequence>
<evidence type="ECO:0000313" key="8">
    <source>
        <dbReference type="Proteomes" id="UP000033140"/>
    </source>
</evidence>
<dbReference type="GO" id="GO:0016020">
    <property type="term" value="C:membrane"/>
    <property type="evidence" value="ECO:0007669"/>
    <property type="project" value="UniProtKB-SubCell"/>
</dbReference>
<keyword evidence="3 6" id="KW-0812">Transmembrane</keyword>
<accession>A0A0E9NN93</accession>
<evidence type="ECO:0000256" key="5">
    <source>
        <dbReference type="ARBA" id="ARBA00023136"/>
    </source>
</evidence>
<dbReference type="Pfam" id="PF04117">
    <property type="entry name" value="Mpv17_PMP22"/>
    <property type="match status" value="1"/>
</dbReference>
<evidence type="ECO:0000313" key="7">
    <source>
        <dbReference type="EMBL" id="GAO51309.1"/>
    </source>
</evidence>
<evidence type="ECO:0000256" key="1">
    <source>
        <dbReference type="ARBA" id="ARBA00004141"/>
    </source>
</evidence>
<evidence type="ECO:0000256" key="4">
    <source>
        <dbReference type="ARBA" id="ARBA00022989"/>
    </source>
</evidence>
<dbReference type="AlphaFoldDB" id="A0A0E9NN93"/>
<feature type="transmembrane region" description="Helical" evidence="6">
    <location>
        <begin position="51"/>
        <end position="72"/>
    </location>
</feature>
<reference evidence="7 8" key="1">
    <citation type="journal article" date="2011" name="J. Gen. Appl. Microbiol.">
        <title>Draft genome sequencing of the enigmatic yeast Saitoella complicata.</title>
        <authorList>
            <person name="Nishida H."/>
            <person name="Hamamoto M."/>
            <person name="Sugiyama J."/>
        </authorList>
    </citation>
    <scope>NUCLEOTIDE SEQUENCE [LARGE SCALE GENOMIC DNA]</scope>
    <source>
        <strain evidence="7 8">NRRL Y-17804</strain>
    </source>
</reference>
<dbReference type="Proteomes" id="UP000033140">
    <property type="component" value="Unassembled WGS sequence"/>
</dbReference>
<dbReference type="STRING" id="698492.A0A0E9NN93"/>
<keyword evidence="4 6" id="KW-1133">Transmembrane helix</keyword>
<keyword evidence="5 6" id="KW-0472">Membrane</keyword>
<organism evidence="7 8">
    <name type="scientific">Saitoella complicata (strain BCRC 22490 / CBS 7301 / JCM 7358 / NBRC 10748 / NRRL Y-17804)</name>
    <dbReference type="NCBI Taxonomy" id="698492"/>
    <lineage>
        <taxon>Eukaryota</taxon>
        <taxon>Fungi</taxon>
        <taxon>Dikarya</taxon>
        <taxon>Ascomycota</taxon>
        <taxon>Taphrinomycotina</taxon>
        <taxon>Taphrinomycotina incertae sedis</taxon>
        <taxon>Saitoella</taxon>
    </lineage>
</organism>
<comment type="subcellular location">
    <subcellularLocation>
        <location evidence="1">Membrane</location>
        <topology evidence="1">Multi-pass membrane protein</topology>
    </subcellularLocation>
</comment>
<protein>
    <submittedName>
        <fullName evidence="7">Uncharacterized protein</fullName>
    </submittedName>
</protein>
<comment type="caution">
    <text evidence="7">The sequence shown here is derived from an EMBL/GenBank/DDBJ whole genome shotgun (WGS) entry which is preliminary data.</text>
</comment>
<evidence type="ECO:0000256" key="6">
    <source>
        <dbReference type="RuleBase" id="RU363053"/>
    </source>
</evidence>
<reference evidence="7 8" key="2">
    <citation type="journal article" date="2014" name="J. Gen. Appl. Microbiol.">
        <title>The early diverging ascomycetous budding yeast Saitoella complicata has three histone deacetylases belonging to the Clr6, Hos2, and Rpd3 lineages.</title>
        <authorList>
            <person name="Nishida H."/>
            <person name="Matsumoto T."/>
            <person name="Kondo S."/>
            <person name="Hamamoto M."/>
            <person name="Yoshikawa H."/>
        </authorList>
    </citation>
    <scope>NUCLEOTIDE SEQUENCE [LARGE SCALE GENOMIC DNA]</scope>
    <source>
        <strain evidence="7 8">NRRL Y-17804</strain>
    </source>
</reference>
<feature type="transmembrane region" description="Helical" evidence="6">
    <location>
        <begin position="12"/>
        <end position="31"/>
    </location>
</feature>
<dbReference type="PANTHER" id="PTHR11266">
    <property type="entry name" value="PEROXISOMAL MEMBRANE PROTEIN 2, PXMP2 MPV17"/>
    <property type="match status" value="1"/>
</dbReference>
<dbReference type="InterPro" id="IPR007248">
    <property type="entry name" value="Mpv17_PMP22"/>
</dbReference>